<dbReference type="FunFam" id="1.25.40.20:FF:000589">
    <property type="entry name" value="ankyrin repeat and KH domain-containing protein 1 isoform X2"/>
    <property type="match status" value="1"/>
</dbReference>
<reference evidence="9" key="1">
    <citation type="submission" date="2015-05" db="UniProtKB">
        <authorList>
            <consortium name="EnsemblMetazoa"/>
        </authorList>
    </citation>
    <scope>IDENTIFICATION</scope>
</reference>
<dbReference type="EMBL" id="ACPB03019371">
    <property type="status" value="NOT_ANNOTATED_CDS"/>
    <property type="molecule type" value="Genomic_DNA"/>
</dbReference>
<feature type="repeat" description="ANK" evidence="4">
    <location>
        <begin position="559"/>
        <end position="591"/>
    </location>
</feature>
<feature type="compositionally biased region" description="Basic and acidic residues" evidence="6">
    <location>
        <begin position="13"/>
        <end position="24"/>
    </location>
</feature>
<evidence type="ECO:0000256" key="6">
    <source>
        <dbReference type="SAM" id="MobiDB-lite"/>
    </source>
</evidence>
<keyword evidence="5" id="KW-0694">RNA-binding</keyword>
<dbReference type="Gene3D" id="1.25.40.20">
    <property type="entry name" value="Ankyrin repeat-containing domain"/>
    <property type="match status" value="9"/>
</dbReference>
<evidence type="ECO:0000256" key="5">
    <source>
        <dbReference type="PROSITE-ProRule" id="PRU00117"/>
    </source>
</evidence>
<dbReference type="PROSITE" id="PS50297">
    <property type="entry name" value="ANK_REP_REGION"/>
    <property type="match status" value="19"/>
</dbReference>
<proteinExistence type="predicted"/>
<dbReference type="Pfam" id="PF12796">
    <property type="entry name" value="Ank_2"/>
    <property type="match status" value="7"/>
</dbReference>
<feature type="region of interest" description="Disordered" evidence="6">
    <location>
        <begin position="2167"/>
        <end position="2188"/>
    </location>
</feature>
<feature type="repeat" description="ANK" evidence="4">
    <location>
        <begin position="1514"/>
        <end position="1546"/>
    </location>
</feature>
<feature type="repeat" description="ANK" evidence="4">
    <location>
        <begin position="1549"/>
        <end position="1581"/>
    </location>
</feature>
<dbReference type="STRING" id="13249.T1I0B8"/>
<keyword evidence="10" id="KW-1185">Reference proteome</keyword>
<dbReference type="GO" id="GO:0010468">
    <property type="term" value="P:regulation of gene expression"/>
    <property type="evidence" value="ECO:0007669"/>
    <property type="project" value="UniProtKB-ARBA"/>
</dbReference>
<feature type="region of interest" description="Disordered" evidence="6">
    <location>
        <begin position="1"/>
        <end position="64"/>
    </location>
</feature>
<dbReference type="PANTHER" id="PTHR23206:SF8">
    <property type="entry name" value="ANKYRIN REPEAT AND KH DOMAIN-CONTAINING 1"/>
    <property type="match status" value="1"/>
</dbReference>
<dbReference type="EMBL" id="ACPB03019372">
    <property type="status" value="NOT_ANNOTATED_CDS"/>
    <property type="molecule type" value="Genomic_DNA"/>
</dbReference>
<dbReference type="InterPro" id="IPR036612">
    <property type="entry name" value="KH_dom_type_1_sf"/>
</dbReference>
<dbReference type="FunCoup" id="T1I0B8">
    <property type="interactions" value="1406"/>
</dbReference>
<feature type="region of interest" description="Disordered" evidence="6">
    <location>
        <begin position="1749"/>
        <end position="1887"/>
    </location>
</feature>
<dbReference type="SUPFAM" id="SSF48403">
    <property type="entry name" value="Ankyrin repeat"/>
    <property type="match status" value="3"/>
</dbReference>
<feature type="repeat" description="ANK" evidence="4">
    <location>
        <begin position="526"/>
        <end position="558"/>
    </location>
</feature>
<feature type="compositionally biased region" description="Polar residues" evidence="6">
    <location>
        <begin position="1"/>
        <end position="11"/>
    </location>
</feature>
<feature type="compositionally biased region" description="Polar residues" evidence="6">
    <location>
        <begin position="1792"/>
        <end position="1804"/>
    </location>
</feature>
<dbReference type="CDD" id="cd22404">
    <property type="entry name" value="KH-I_MASK"/>
    <property type="match status" value="1"/>
</dbReference>
<dbReference type="PANTHER" id="PTHR23206">
    <property type="entry name" value="MASK PROTEIN"/>
    <property type="match status" value="1"/>
</dbReference>
<dbReference type="InterPro" id="IPR004087">
    <property type="entry name" value="KH_dom"/>
</dbReference>
<feature type="transmembrane region" description="Helical" evidence="7">
    <location>
        <begin position="1676"/>
        <end position="1695"/>
    </location>
</feature>
<keyword evidence="7" id="KW-1133">Transmembrane helix</keyword>
<feature type="repeat" description="ANK" evidence="4">
    <location>
        <begin position="1447"/>
        <end position="1479"/>
    </location>
</feature>
<feature type="repeat" description="ANK" evidence="4">
    <location>
        <begin position="296"/>
        <end position="328"/>
    </location>
</feature>
<dbReference type="PROSITE" id="PS50088">
    <property type="entry name" value="ANK_REPEAT"/>
    <property type="match status" value="20"/>
</dbReference>
<sequence>MQNVGQETVADNQKLDKVNAHEIGKSSTPQSSNSSPTKSDTDPYSEINPRFLSDSSESEDEEISEVDSFVIDQVADIDENEARLQNSKFLLPQEDGEHTVDPETQARLEALLEAAGIGKLATGDGKQLADPDVLRRLTSSVSCALDEAAAALTRMRSENPRPQPERSLVEACTDGDVGTVRKLLGEGRSVHETTEEGESLLSLACSAGYYELAQVLLAMHANVEDRGIKGDCTPLMEAASSGYVDIVRLLIHHGADVNAQSSSGNTPLMYACAGGHVEAVRVLLDAGANVEDHNENGHTPLMEAASAGHVPVAELLLERGAGINTHSNEFKESALTLACYKGHLDMVRFLLEAGADQEHKTDEMHTALMEASMDGHVEVARLLLDSGAQVNMPTDSFESPLTLAACGGHVHLALLLIERGANIEEVNDEGYTPLMEAAREGHEDMVAVLLDRGANINAQTEETQETALTLACCGGFLEVANFLIKNGAEIELGASTPLMEAAQEGHLELVKYLLEANADVNAQTQTGDTALTYSCENGHTEVARLLLQYGADLEHESEGGRTPLMKACRAGHLCTVKFLLSQNANVNKQTTNNDHTPLSLAAAGGHIAVVELLLSQSANPFHKLKDNSTMLIEAAKGGHTNVVQLLLDYPHSIMMRGSEQQGGGASTAAPQPATATTVSSSSSSSTSSSSSSSSGLHDVPDAVRALPAEHAEPKPPALSGRMNDQLPPVNKHVVTPQKSLLRKSRLSVVDPNTLTSPEAQQVSTLQYLNERIIMFVEISNIVTFPLGCFTSLKKSTIGLTCLFFFIILDKSATTKPPLSLETQFFQRQQIVEELQRVEQELKEKGAGALLEGPLSPTATAINNLLTPTTPPGPPPDTISQATSQNLQPKSSQVLFLKGNIALSSSLKVFVTGSEFISSPRESVAGDLIQLLCEGMVCGSTGVFHAAAQSGCPGQSLLVHGAGLPPASSATLPPPPPLTPITTPGEVVQTTAICDRPKVKPTWKKEGKIARKQAATFQQALHHQVGERLRSSPNTESFIAGMEAVAKLIVPTRQTPFPVVPEHGALQVVSNDQTAPPMQYLYTSVPPSTVAQPPTSSATVQQTPYQLPCQNDPGLPCGATPPSAVAVQLPPPPTTATAATSLTTPAAVPVSQAQLLLKAPPPCKLNNPLSPRQTLVVAQVMMAKDHKKAPDLGSRHPSIRNPTQKTRPCFFFQVQAGTQTSPAPPPEQQSKKSVITASSSASGAKGKKARYQLQQKSTQAPPIHPDNHGMLYTEPKEKVDSVASICYCEGQAANGTPSALSFCMDVDSATDSNNDTALTLACAGGHEELVELLLSRGANIEHRDKKGFTPLILAATAGHEKVVEILMNHSADMEAQSERTKDTPLSLACSGGRFEVVELLLAKGANKEHRNVSDYTPLSLAASGGYVNIIRLLLKHGAEINSRTGSKLGISPLMLAAMNGHTAAVKLLLDQGSDINAQIETNRNTALTLACFQGRHEVVSLLLDRRANVEHRAKTGLTPLMEAASGGYVEVGRVLLDKGADVNAPPVPSSRDTALTIAADKGHCRFVELLLNRSAQVEVKNKKGNSPLWLAANGGHLAVVELLYNAGADIDSQDNRKVSCLMAAFRKGHVKVVKWMVNHVMQFPSDQEMTRYISTVNDKVSDLCISLFRRTEIYTNIEQICGLINFIFLIISLLGIIREIGGRSRGRRGETRNKRLLRGNLPVMYVFWSYVVGQPFSESLIAGKGNNVNQNSPYQTNDSTKITNGNVEPVGGSESPGRGGGGGEGEEGDSGIDANSQGSCSSNEVKAQIITPPSHITITPSTSKLEERRSGSLNTNNVNKSGNNNNINKSVVEKQSNEKNEMKSSGGGRQQQAKSQIAKSQQQQQPLQQAMVFEPTRHPADREDFEATGNDLYHPAKSKKSSASYMNAYEEVISNAKSGNSTSPKQAGKRDEGWKEVVRKNNLNNSEYLNSPFRSKKVSVPLNAISRVIGRGGSNINAIRSATGAHIEVEKQSKGQGERIITLKGSLEATKQANSLIAALIKDPDVDILQILPKSAKSAAAVWEKSVNTAKSKPGNKSQSNHSTSASSASTKAAAASSGVLFSLGTAKYCNKIQRFGIVRINSSNPITTTRVTAPRLVAVAAKRQAAAAVASTSTKTTMSYTSAIMTSSRNNGGNKPGATTQTFAAKLT</sequence>
<dbReference type="OMA" id="NDNGHCA"/>
<keyword evidence="7" id="KW-0812">Transmembrane</keyword>
<dbReference type="PRINTS" id="PR01415">
    <property type="entry name" value="ANKYRIN"/>
</dbReference>
<feature type="repeat" description="ANK" evidence="4">
    <location>
        <begin position="593"/>
        <end position="619"/>
    </location>
</feature>
<dbReference type="PROSITE" id="PS50084">
    <property type="entry name" value="KH_TYPE_1"/>
    <property type="match status" value="1"/>
</dbReference>
<dbReference type="InterPro" id="IPR004088">
    <property type="entry name" value="KH_dom_type_1"/>
</dbReference>
<feature type="region of interest" description="Disordered" evidence="6">
    <location>
        <begin position="1900"/>
        <end position="1921"/>
    </location>
</feature>
<feature type="repeat" description="ANK" evidence="4">
    <location>
        <begin position="1412"/>
        <end position="1444"/>
    </location>
</feature>
<evidence type="ECO:0000256" key="1">
    <source>
        <dbReference type="ARBA" id="ARBA00022737"/>
    </source>
</evidence>
<feature type="compositionally biased region" description="Polar residues" evidence="6">
    <location>
        <begin position="1749"/>
        <end position="1765"/>
    </location>
</feature>
<dbReference type="FunFam" id="1.25.40.20:FF:000102">
    <property type="entry name" value="ankyrin repeat and KH domain-containing protein 1 isoform X2"/>
    <property type="match status" value="1"/>
</dbReference>
<feature type="repeat" description="ANK" evidence="4">
    <location>
        <begin position="1345"/>
        <end position="1377"/>
    </location>
</feature>
<evidence type="ECO:0000256" key="2">
    <source>
        <dbReference type="ARBA" id="ARBA00023043"/>
    </source>
</evidence>
<organism evidence="9 10">
    <name type="scientific">Rhodnius prolixus</name>
    <name type="common">Triatomid bug</name>
    <dbReference type="NCBI Taxonomy" id="13249"/>
    <lineage>
        <taxon>Eukaryota</taxon>
        <taxon>Metazoa</taxon>
        <taxon>Ecdysozoa</taxon>
        <taxon>Arthropoda</taxon>
        <taxon>Hexapoda</taxon>
        <taxon>Insecta</taxon>
        <taxon>Pterygota</taxon>
        <taxon>Neoptera</taxon>
        <taxon>Paraneoptera</taxon>
        <taxon>Hemiptera</taxon>
        <taxon>Heteroptera</taxon>
        <taxon>Panheteroptera</taxon>
        <taxon>Cimicomorpha</taxon>
        <taxon>Reduviidae</taxon>
        <taxon>Triatominae</taxon>
        <taxon>Rhodnius</taxon>
    </lineage>
</organism>
<keyword evidence="1" id="KW-0677">Repeat</keyword>
<evidence type="ECO:0000313" key="9">
    <source>
        <dbReference type="EnsemblMetazoa" id="RPRC009738-PA"/>
    </source>
</evidence>
<name>T1I0B8_RHOPR</name>
<dbReference type="Pfam" id="PF00013">
    <property type="entry name" value="KH_1"/>
    <property type="match status" value="1"/>
</dbReference>
<feature type="repeat" description="ANK" evidence="4">
    <location>
        <begin position="263"/>
        <end position="295"/>
    </location>
</feature>
<dbReference type="SMART" id="SM00322">
    <property type="entry name" value="KH"/>
    <property type="match status" value="1"/>
</dbReference>
<feature type="repeat" description="ANK" evidence="4">
    <location>
        <begin position="429"/>
        <end position="461"/>
    </location>
</feature>
<evidence type="ECO:0000256" key="4">
    <source>
        <dbReference type="PROSITE-ProRule" id="PRU00023"/>
    </source>
</evidence>
<dbReference type="SMART" id="SM00248">
    <property type="entry name" value="ANK"/>
    <property type="match status" value="24"/>
</dbReference>
<feature type="compositionally biased region" description="Low complexity" evidence="6">
    <location>
        <begin position="25"/>
        <end position="38"/>
    </location>
</feature>
<dbReference type="Proteomes" id="UP000015103">
    <property type="component" value="Unassembled WGS sequence"/>
</dbReference>
<keyword evidence="3" id="KW-0175">Coiled coil</keyword>
<feature type="repeat" description="ANK" evidence="4">
    <location>
        <begin position="230"/>
        <end position="262"/>
    </location>
</feature>
<dbReference type="HOGENOM" id="CLU_000590_0_0_1"/>
<feature type="compositionally biased region" description="Low complexity" evidence="6">
    <location>
        <begin position="1831"/>
        <end position="1849"/>
    </location>
</feature>
<dbReference type="SUPFAM" id="SSF54791">
    <property type="entry name" value="Eukaryotic type KH-domain (KH-domain type I)"/>
    <property type="match status" value="1"/>
</dbReference>
<dbReference type="GO" id="GO:0005737">
    <property type="term" value="C:cytoplasm"/>
    <property type="evidence" value="ECO:0007669"/>
    <property type="project" value="TreeGrafter"/>
</dbReference>
<feature type="repeat" description="ANK" evidence="4">
    <location>
        <begin position="330"/>
        <end position="362"/>
    </location>
</feature>
<dbReference type="InterPro" id="IPR047373">
    <property type="entry name" value="KH-I_MASK"/>
</dbReference>
<dbReference type="GO" id="GO:0003723">
    <property type="term" value="F:RNA binding"/>
    <property type="evidence" value="ECO:0007669"/>
    <property type="project" value="UniProtKB-UniRule"/>
</dbReference>
<feature type="repeat" description="ANK" evidence="4">
    <location>
        <begin position="1582"/>
        <end position="1614"/>
    </location>
</feature>
<dbReference type="InParanoid" id="T1I0B8"/>
<dbReference type="VEuPathDB" id="VectorBase:RPRC009738"/>
<dbReference type="Gene3D" id="3.30.1370.10">
    <property type="entry name" value="K Homology domain, type 1"/>
    <property type="match status" value="1"/>
</dbReference>
<dbReference type="InterPro" id="IPR051631">
    <property type="entry name" value="Ankyrin-KH/SAM_domain"/>
</dbReference>
<dbReference type="eggNOG" id="KOG0504">
    <property type="taxonomic scope" value="Eukaryota"/>
</dbReference>
<evidence type="ECO:0000256" key="7">
    <source>
        <dbReference type="SAM" id="Phobius"/>
    </source>
</evidence>
<dbReference type="InterPro" id="IPR002110">
    <property type="entry name" value="Ankyrin_rpt"/>
</dbReference>
<feature type="repeat" description="ANK" evidence="4">
    <location>
        <begin position="493"/>
        <end position="525"/>
    </location>
</feature>
<feature type="repeat" description="ANK" evidence="4">
    <location>
        <begin position="1312"/>
        <end position="1344"/>
    </location>
</feature>
<dbReference type="eggNOG" id="KOG4369">
    <property type="taxonomic scope" value="Eukaryota"/>
</dbReference>
<feature type="transmembrane region" description="Helical" evidence="7">
    <location>
        <begin position="1715"/>
        <end position="1732"/>
    </location>
</feature>
<keyword evidence="7" id="KW-0472">Membrane</keyword>
<feature type="compositionally biased region" description="Polar residues" evidence="6">
    <location>
        <begin position="1935"/>
        <end position="1944"/>
    </location>
</feature>
<evidence type="ECO:0000256" key="3">
    <source>
        <dbReference type="ARBA" id="ARBA00023054"/>
    </source>
</evidence>
<feature type="compositionally biased region" description="Basic and acidic residues" evidence="6">
    <location>
        <begin position="1850"/>
        <end position="1861"/>
    </location>
</feature>
<feature type="repeat" description="ANK" evidence="4">
    <location>
        <begin position="1481"/>
        <end position="1513"/>
    </location>
</feature>
<protein>
    <submittedName>
        <fullName evidence="9">ANK_REP_REGION domain-containing protein</fullName>
    </submittedName>
</protein>
<feature type="compositionally biased region" description="Low complexity" evidence="6">
    <location>
        <begin position="666"/>
        <end position="694"/>
    </location>
</feature>
<feature type="domain" description="K Homology" evidence="8">
    <location>
        <begin position="1971"/>
        <end position="2041"/>
    </location>
</feature>
<dbReference type="InterPro" id="IPR036770">
    <property type="entry name" value="Ankyrin_rpt-contain_sf"/>
</dbReference>
<feature type="region of interest" description="Disordered" evidence="6">
    <location>
        <begin position="1935"/>
        <end position="1954"/>
    </location>
</feature>
<dbReference type="Pfam" id="PF13637">
    <property type="entry name" value="Ank_4"/>
    <property type="match status" value="1"/>
</dbReference>
<feature type="repeat" description="ANK" evidence="4">
    <location>
        <begin position="396"/>
        <end position="428"/>
    </location>
</feature>
<keyword evidence="2 4" id="KW-0040">ANK repeat</keyword>
<dbReference type="GO" id="GO:0045087">
    <property type="term" value="P:innate immune response"/>
    <property type="evidence" value="ECO:0007669"/>
    <property type="project" value="TreeGrafter"/>
</dbReference>
<dbReference type="Pfam" id="PF00023">
    <property type="entry name" value="Ank"/>
    <property type="match status" value="2"/>
</dbReference>
<evidence type="ECO:0000259" key="8">
    <source>
        <dbReference type="SMART" id="SM00322"/>
    </source>
</evidence>
<feature type="region of interest" description="Disordered" evidence="6">
    <location>
        <begin position="860"/>
        <end position="884"/>
    </location>
</feature>
<feature type="repeat" description="ANK" evidence="4">
    <location>
        <begin position="1379"/>
        <end position="1411"/>
    </location>
</feature>
<feature type="repeat" description="ANK" evidence="4">
    <location>
        <begin position="363"/>
        <end position="395"/>
    </location>
</feature>
<accession>T1I0B8</accession>
<feature type="region of interest" description="Disordered" evidence="6">
    <location>
        <begin position="1216"/>
        <end position="1249"/>
    </location>
</feature>
<feature type="compositionally biased region" description="Low complexity" evidence="6">
    <location>
        <begin position="2075"/>
        <end position="2086"/>
    </location>
</feature>
<feature type="compositionally biased region" description="Low complexity" evidence="6">
    <location>
        <begin position="1869"/>
        <end position="1887"/>
    </location>
</feature>
<feature type="compositionally biased region" description="Low complexity" evidence="6">
    <location>
        <begin position="1808"/>
        <end position="1822"/>
    </location>
</feature>
<dbReference type="FunFam" id="1.25.40.20:FF:000055">
    <property type="entry name" value="ankyrin repeat domain-containing protein 17 isoform X2"/>
    <property type="match status" value="1"/>
</dbReference>
<feature type="region of interest" description="Disordered" evidence="6">
    <location>
        <begin position="656"/>
        <end position="699"/>
    </location>
</feature>
<evidence type="ECO:0000313" key="10">
    <source>
        <dbReference type="Proteomes" id="UP000015103"/>
    </source>
</evidence>
<feature type="region of interest" description="Disordered" evidence="6">
    <location>
        <begin position="2067"/>
        <end position="2086"/>
    </location>
</feature>
<dbReference type="EnsemblMetazoa" id="RPRC009738-RA">
    <property type="protein sequence ID" value="RPRC009738-PA"/>
    <property type="gene ID" value="RPRC009738"/>
</dbReference>